<accession>A0A4Q7NSJ7</accession>
<reference evidence="5 6" key="1">
    <citation type="submission" date="2019-02" db="EMBL/GenBank/DDBJ databases">
        <title>Genomic Encyclopedia of Type Strains, Phase IV (KMG-IV): sequencing the most valuable type-strain genomes for metagenomic binning, comparative biology and taxonomic classification.</title>
        <authorList>
            <person name="Goeker M."/>
        </authorList>
    </citation>
    <scope>NUCLEOTIDE SEQUENCE [LARGE SCALE GENOMIC DNA]</scope>
    <source>
        <strain evidence="5 6">DSM 45622</strain>
    </source>
</reference>
<dbReference type="GO" id="GO:0004888">
    <property type="term" value="F:transmembrane signaling receptor activity"/>
    <property type="evidence" value="ECO:0007669"/>
    <property type="project" value="InterPro"/>
</dbReference>
<dbReference type="Pfam" id="PF00015">
    <property type="entry name" value="MCPsignal"/>
    <property type="match status" value="1"/>
</dbReference>
<dbReference type="EMBL" id="SGXD01000002">
    <property type="protein sequence ID" value="RZS89830.1"/>
    <property type="molecule type" value="Genomic_DNA"/>
</dbReference>
<gene>
    <name evidence="5" type="ORF">EV189_1606</name>
</gene>
<evidence type="ECO:0000256" key="1">
    <source>
        <dbReference type="ARBA" id="ARBA00022500"/>
    </source>
</evidence>
<dbReference type="AlphaFoldDB" id="A0A4Q7NSJ7"/>
<dbReference type="PROSITE" id="PS50111">
    <property type="entry name" value="CHEMOTAXIS_TRANSDUC_2"/>
    <property type="match status" value="1"/>
</dbReference>
<evidence type="ECO:0000256" key="3">
    <source>
        <dbReference type="PROSITE-ProRule" id="PRU00284"/>
    </source>
</evidence>
<dbReference type="RefSeq" id="WP_269204179.1">
    <property type="nucleotide sequence ID" value="NZ_SGXD01000002.1"/>
</dbReference>
<evidence type="ECO:0000259" key="4">
    <source>
        <dbReference type="PROSITE" id="PS50111"/>
    </source>
</evidence>
<protein>
    <submittedName>
        <fullName evidence="5">Methyl-accepting chemotaxis protein (MCP) signaling protein</fullName>
    </submittedName>
</protein>
<keyword evidence="1" id="KW-0145">Chemotaxis</keyword>
<dbReference type="SUPFAM" id="SSF58104">
    <property type="entry name" value="Methyl-accepting chemotaxis protein (MCP) signaling domain"/>
    <property type="match status" value="1"/>
</dbReference>
<sequence>MPERVAELARELAEVTREGVAGITAVTARTKLLSLNARIEAARAGSAGLGFGVVADEVGAVSRTVDELTGTLTAELETRVARLQELGDQLVADVRGTRLADLARMAIDIVDRNLYERSCDVRWWATDAAVVAACSPHGDRAHASARLGVILDSYTVYLDLWLADADGRVIASGRPGQHPVAGLDVSREPWFRQAVATRSGEEFAVVDVERNPALGGRAVATYATAVRAGGAADGAVVGALGIFFDWEPQAAAVLAGIPLGDEERTRTRCLVVDSAARVLAASSGGGELEEVVALDVHGKQGHYRRADGTVVGYCLTPGYETYRGLGWYGVLEQRPPGVGR</sequence>
<dbReference type="PRINTS" id="PR00260">
    <property type="entry name" value="CHEMTRNSDUCR"/>
</dbReference>
<keyword evidence="6" id="KW-1185">Reference proteome</keyword>
<dbReference type="Proteomes" id="UP000293638">
    <property type="component" value="Unassembled WGS sequence"/>
</dbReference>
<dbReference type="InterPro" id="IPR051310">
    <property type="entry name" value="MCP_chemotaxis"/>
</dbReference>
<dbReference type="Gene3D" id="3.30.450.20">
    <property type="entry name" value="PAS domain"/>
    <property type="match status" value="1"/>
</dbReference>
<dbReference type="GO" id="GO:0007165">
    <property type="term" value="P:signal transduction"/>
    <property type="evidence" value="ECO:0007669"/>
    <property type="project" value="UniProtKB-KW"/>
</dbReference>
<comment type="caution">
    <text evidence="5">The sequence shown here is derived from an EMBL/GenBank/DDBJ whole genome shotgun (WGS) entry which is preliminary data.</text>
</comment>
<organism evidence="5 6">
    <name type="scientific">Motilibacter rhizosphaerae</name>
    <dbReference type="NCBI Taxonomy" id="598652"/>
    <lineage>
        <taxon>Bacteria</taxon>
        <taxon>Bacillati</taxon>
        <taxon>Actinomycetota</taxon>
        <taxon>Actinomycetes</taxon>
        <taxon>Motilibacterales</taxon>
        <taxon>Motilibacteraceae</taxon>
        <taxon>Motilibacter</taxon>
    </lineage>
</organism>
<comment type="similarity">
    <text evidence="2">Belongs to the methyl-accepting chemotaxis (MCP) protein family.</text>
</comment>
<dbReference type="InterPro" id="IPR004090">
    <property type="entry name" value="Chemotax_Me-accpt_rcpt"/>
</dbReference>
<keyword evidence="3" id="KW-0807">Transducer</keyword>
<proteinExistence type="inferred from homology"/>
<dbReference type="GO" id="GO:0006935">
    <property type="term" value="P:chemotaxis"/>
    <property type="evidence" value="ECO:0007669"/>
    <property type="project" value="UniProtKB-KW"/>
</dbReference>
<dbReference type="PANTHER" id="PTHR43531">
    <property type="entry name" value="PROTEIN ICFG"/>
    <property type="match status" value="1"/>
</dbReference>
<dbReference type="InterPro" id="IPR004089">
    <property type="entry name" value="MCPsignal_dom"/>
</dbReference>
<dbReference type="Gene3D" id="1.10.287.950">
    <property type="entry name" value="Methyl-accepting chemotaxis protein"/>
    <property type="match status" value="1"/>
</dbReference>
<dbReference type="GO" id="GO:0005886">
    <property type="term" value="C:plasma membrane"/>
    <property type="evidence" value="ECO:0007669"/>
    <property type="project" value="TreeGrafter"/>
</dbReference>
<dbReference type="PANTHER" id="PTHR43531:SF11">
    <property type="entry name" value="METHYL-ACCEPTING CHEMOTAXIS PROTEIN 3"/>
    <property type="match status" value="1"/>
</dbReference>
<name>A0A4Q7NSJ7_9ACTN</name>
<evidence type="ECO:0000256" key="2">
    <source>
        <dbReference type="ARBA" id="ARBA00029447"/>
    </source>
</evidence>
<evidence type="ECO:0000313" key="5">
    <source>
        <dbReference type="EMBL" id="RZS89830.1"/>
    </source>
</evidence>
<evidence type="ECO:0000313" key="6">
    <source>
        <dbReference type="Proteomes" id="UP000293638"/>
    </source>
</evidence>
<feature type="domain" description="Methyl-accepting transducer" evidence="4">
    <location>
        <begin position="23"/>
        <end position="78"/>
    </location>
</feature>